<evidence type="ECO:0000313" key="3">
    <source>
        <dbReference type="Proteomes" id="UP000000763"/>
    </source>
</evidence>
<organism evidence="2 3">
    <name type="scientific">Oryza sativa subsp. japonica</name>
    <name type="common">Rice</name>
    <dbReference type="NCBI Taxonomy" id="39947"/>
    <lineage>
        <taxon>Eukaryota</taxon>
        <taxon>Viridiplantae</taxon>
        <taxon>Streptophyta</taxon>
        <taxon>Embryophyta</taxon>
        <taxon>Tracheophyta</taxon>
        <taxon>Spermatophyta</taxon>
        <taxon>Magnoliopsida</taxon>
        <taxon>Liliopsida</taxon>
        <taxon>Poales</taxon>
        <taxon>Poaceae</taxon>
        <taxon>BOP clade</taxon>
        <taxon>Oryzoideae</taxon>
        <taxon>Oryzeae</taxon>
        <taxon>Oryzinae</taxon>
        <taxon>Oryza</taxon>
        <taxon>Oryza sativa</taxon>
    </lineage>
</organism>
<evidence type="ECO:0000256" key="1">
    <source>
        <dbReference type="SAM" id="MobiDB-lite"/>
    </source>
</evidence>
<reference evidence="3" key="2">
    <citation type="journal article" date="2008" name="Nucleic Acids Res.">
        <title>The rice annotation project database (RAP-DB): 2008 update.</title>
        <authorList>
            <consortium name="The rice annotation project (RAP)"/>
        </authorList>
    </citation>
    <scope>GENOME REANNOTATION</scope>
    <source>
        <strain evidence="3">cv. Nipponbare</strain>
    </source>
</reference>
<reference evidence="3" key="1">
    <citation type="journal article" date="2005" name="Nature">
        <title>The map-based sequence of the rice genome.</title>
        <authorList>
            <consortium name="International rice genome sequencing project (IRGSP)"/>
            <person name="Matsumoto T."/>
            <person name="Wu J."/>
            <person name="Kanamori H."/>
            <person name="Katayose Y."/>
            <person name="Fujisawa M."/>
            <person name="Namiki N."/>
            <person name="Mizuno H."/>
            <person name="Yamamoto K."/>
            <person name="Antonio B.A."/>
            <person name="Baba T."/>
            <person name="Sakata K."/>
            <person name="Nagamura Y."/>
            <person name="Aoki H."/>
            <person name="Arikawa K."/>
            <person name="Arita K."/>
            <person name="Bito T."/>
            <person name="Chiden Y."/>
            <person name="Fujitsuka N."/>
            <person name="Fukunaka R."/>
            <person name="Hamada M."/>
            <person name="Harada C."/>
            <person name="Hayashi A."/>
            <person name="Hijishita S."/>
            <person name="Honda M."/>
            <person name="Hosokawa S."/>
            <person name="Ichikawa Y."/>
            <person name="Idonuma A."/>
            <person name="Iijima M."/>
            <person name="Ikeda M."/>
            <person name="Ikeno M."/>
            <person name="Ito K."/>
            <person name="Ito S."/>
            <person name="Ito T."/>
            <person name="Ito Y."/>
            <person name="Ito Y."/>
            <person name="Iwabuchi A."/>
            <person name="Kamiya K."/>
            <person name="Karasawa W."/>
            <person name="Kurita K."/>
            <person name="Katagiri S."/>
            <person name="Kikuta A."/>
            <person name="Kobayashi H."/>
            <person name="Kobayashi N."/>
            <person name="Machita K."/>
            <person name="Maehara T."/>
            <person name="Masukawa M."/>
            <person name="Mizubayashi T."/>
            <person name="Mukai Y."/>
            <person name="Nagasaki H."/>
            <person name="Nagata Y."/>
            <person name="Naito S."/>
            <person name="Nakashima M."/>
            <person name="Nakama Y."/>
            <person name="Nakamichi Y."/>
            <person name="Nakamura M."/>
            <person name="Meguro A."/>
            <person name="Negishi M."/>
            <person name="Ohta I."/>
            <person name="Ohta T."/>
            <person name="Okamoto M."/>
            <person name="Ono N."/>
            <person name="Saji S."/>
            <person name="Sakaguchi M."/>
            <person name="Sakai K."/>
            <person name="Shibata M."/>
            <person name="Shimokawa T."/>
            <person name="Song J."/>
            <person name="Takazaki Y."/>
            <person name="Terasawa K."/>
            <person name="Tsugane M."/>
            <person name="Tsuji K."/>
            <person name="Ueda S."/>
            <person name="Waki K."/>
            <person name="Yamagata H."/>
            <person name="Yamamoto M."/>
            <person name="Yamamoto S."/>
            <person name="Yamane H."/>
            <person name="Yoshiki S."/>
            <person name="Yoshihara R."/>
            <person name="Yukawa K."/>
            <person name="Zhong H."/>
            <person name="Yano M."/>
            <person name="Yuan Q."/>
            <person name="Ouyang S."/>
            <person name="Liu J."/>
            <person name="Jones K.M."/>
            <person name="Gansberger K."/>
            <person name="Moffat K."/>
            <person name="Hill J."/>
            <person name="Bera J."/>
            <person name="Fadrosh D."/>
            <person name="Jin S."/>
            <person name="Johri S."/>
            <person name="Kim M."/>
            <person name="Overton L."/>
            <person name="Reardon M."/>
            <person name="Tsitrin T."/>
            <person name="Vuong H."/>
            <person name="Weaver B."/>
            <person name="Ciecko A."/>
            <person name="Tallon L."/>
            <person name="Jackson J."/>
            <person name="Pai G."/>
            <person name="Aken S.V."/>
            <person name="Utterback T."/>
            <person name="Reidmuller S."/>
            <person name="Feldblyum T."/>
            <person name="Hsiao J."/>
            <person name="Zismann V."/>
            <person name="Iobst S."/>
            <person name="de Vazeille A.R."/>
            <person name="Buell C.R."/>
            <person name="Ying K."/>
            <person name="Li Y."/>
            <person name="Lu T."/>
            <person name="Huang Y."/>
            <person name="Zhao Q."/>
            <person name="Feng Q."/>
            <person name="Zhang L."/>
            <person name="Zhu J."/>
            <person name="Weng Q."/>
            <person name="Mu J."/>
            <person name="Lu Y."/>
            <person name="Fan D."/>
            <person name="Liu Y."/>
            <person name="Guan J."/>
            <person name="Zhang Y."/>
            <person name="Yu S."/>
            <person name="Liu X."/>
            <person name="Zhang Y."/>
            <person name="Hong G."/>
            <person name="Han B."/>
            <person name="Choisne N."/>
            <person name="Demange N."/>
            <person name="Orjeda G."/>
            <person name="Samain S."/>
            <person name="Cattolico L."/>
            <person name="Pelletier E."/>
            <person name="Couloux A."/>
            <person name="Segurens B."/>
            <person name="Wincker P."/>
            <person name="D'Hont A."/>
            <person name="Scarpelli C."/>
            <person name="Weissenbach J."/>
            <person name="Salanoubat M."/>
            <person name="Quetier F."/>
            <person name="Yu Y."/>
            <person name="Kim H.R."/>
            <person name="Rambo T."/>
            <person name="Currie J."/>
            <person name="Collura K."/>
            <person name="Luo M."/>
            <person name="Yang T."/>
            <person name="Ammiraju J.S.S."/>
            <person name="Engler F."/>
            <person name="Soderlund C."/>
            <person name="Wing R.A."/>
            <person name="Palmer L.E."/>
            <person name="de la Bastide M."/>
            <person name="Spiegel L."/>
            <person name="Nascimento L."/>
            <person name="Zutavern T."/>
            <person name="O'Shaughnessy A."/>
            <person name="Dike S."/>
            <person name="Dedhia N."/>
            <person name="Preston R."/>
            <person name="Balija V."/>
            <person name="McCombie W.R."/>
            <person name="Chow T."/>
            <person name="Chen H."/>
            <person name="Chung M."/>
            <person name="Chen C."/>
            <person name="Shaw J."/>
            <person name="Wu H."/>
            <person name="Hsiao K."/>
            <person name="Chao Y."/>
            <person name="Chu M."/>
            <person name="Cheng C."/>
            <person name="Hour A."/>
            <person name="Lee P."/>
            <person name="Lin S."/>
            <person name="Lin Y."/>
            <person name="Liou J."/>
            <person name="Liu S."/>
            <person name="Hsing Y."/>
            <person name="Raghuvanshi S."/>
            <person name="Mohanty A."/>
            <person name="Bharti A.K."/>
            <person name="Gaur A."/>
            <person name="Gupta V."/>
            <person name="Kumar D."/>
            <person name="Ravi V."/>
            <person name="Vij S."/>
            <person name="Kapur A."/>
            <person name="Khurana P."/>
            <person name="Khurana P."/>
            <person name="Khurana J.P."/>
            <person name="Tyagi A.K."/>
            <person name="Gaikwad K."/>
            <person name="Singh A."/>
            <person name="Dalal V."/>
            <person name="Srivastava S."/>
            <person name="Dixit A."/>
            <person name="Pal A.K."/>
            <person name="Ghazi I.A."/>
            <person name="Yadav M."/>
            <person name="Pandit A."/>
            <person name="Bhargava A."/>
            <person name="Sureshbabu K."/>
            <person name="Batra K."/>
            <person name="Sharma T.R."/>
            <person name="Mohapatra T."/>
            <person name="Singh N.K."/>
            <person name="Messing J."/>
            <person name="Nelson A.B."/>
            <person name="Fuks G."/>
            <person name="Kavchok S."/>
            <person name="Keizer G."/>
            <person name="Linton E."/>
            <person name="Llaca V."/>
            <person name="Song R."/>
            <person name="Tanyolac B."/>
            <person name="Young S."/>
            <person name="Ho-Il K."/>
            <person name="Hahn J.H."/>
            <person name="Sangsakoo G."/>
            <person name="Vanavichit A."/>
            <person name="de Mattos Luiz.A.T."/>
            <person name="Zimmer P.D."/>
            <person name="Malone G."/>
            <person name="Dellagostin O."/>
            <person name="de Oliveira A.C."/>
            <person name="Bevan M."/>
            <person name="Bancroft I."/>
            <person name="Minx P."/>
            <person name="Cordum H."/>
            <person name="Wilson R."/>
            <person name="Cheng Z."/>
            <person name="Jin W."/>
            <person name="Jiang J."/>
            <person name="Leong S.A."/>
            <person name="Iwama H."/>
            <person name="Gojobori T."/>
            <person name="Itoh T."/>
            <person name="Niimura Y."/>
            <person name="Fujii Y."/>
            <person name="Habara T."/>
            <person name="Sakai H."/>
            <person name="Sato Y."/>
            <person name="Wilson G."/>
            <person name="Kumar K."/>
            <person name="McCouch S."/>
            <person name="Juretic N."/>
            <person name="Hoen D."/>
            <person name="Wright S."/>
            <person name="Bruskiewich R."/>
            <person name="Bureau T."/>
            <person name="Miyao A."/>
            <person name="Hirochika H."/>
            <person name="Nishikawa T."/>
            <person name="Kadowaki K."/>
            <person name="Sugiura M."/>
            <person name="Burr B."/>
            <person name="Sasaki T."/>
        </authorList>
    </citation>
    <scope>NUCLEOTIDE SEQUENCE [LARGE SCALE GENOMIC DNA]</scope>
    <source>
        <strain evidence="3">cv. Nipponbare</strain>
    </source>
</reference>
<feature type="region of interest" description="Disordered" evidence="1">
    <location>
        <begin position="98"/>
        <end position="166"/>
    </location>
</feature>
<evidence type="ECO:0000313" key="2">
    <source>
        <dbReference type="EMBL" id="BAD68357.1"/>
    </source>
</evidence>
<feature type="compositionally biased region" description="Low complexity" evidence="1">
    <location>
        <begin position="120"/>
        <end position="135"/>
    </location>
</feature>
<proteinExistence type="predicted"/>
<dbReference type="EMBL" id="AP003456">
    <property type="protein sequence ID" value="BAD68357.1"/>
    <property type="molecule type" value="Genomic_DNA"/>
</dbReference>
<gene>
    <name evidence="2" type="primary">P0542E10.26</name>
</gene>
<protein>
    <submittedName>
        <fullName evidence="2">Uncharacterized protein</fullName>
    </submittedName>
</protein>
<sequence length="166" mass="17695">MEREPGGLSGATVERRVGQLMISGPTTASDVPVPLCDKEATEHEAAINMSVLGNLAIFASRWQPCPENGKDIHLRARQPPESILPIGRGRVFATSAAEEVGDARREAAFPSSPPGPAARPNPSRAPARAARVRALTPPPDRWVPRARPGVVPFLPPGRPLSLSREP</sequence>
<name>Q5VQB8_ORYSJ</name>
<dbReference type="AlphaFoldDB" id="Q5VQB8"/>
<dbReference type="Proteomes" id="UP000000763">
    <property type="component" value="Chromosome 6"/>
</dbReference>
<accession>Q5VQB8</accession>